<evidence type="ECO:0000313" key="2">
    <source>
        <dbReference type="Proteomes" id="UP000095087"/>
    </source>
</evidence>
<accession>A0A1E2RYH4</accession>
<name>A0A1E2RYH4_9HYPH</name>
<evidence type="ECO:0008006" key="3">
    <source>
        <dbReference type="Google" id="ProtNLM"/>
    </source>
</evidence>
<dbReference type="OrthoDB" id="7862841at2"/>
<dbReference type="STRING" id="1177755.A7A08_01845"/>
<protein>
    <recommendedName>
        <fullName evidence="3">Helix-turn-helix domain protein</fullName>
    </recommendedName>
</protein>
<comment type="caution">
    <text evidence="1">The sequence shown here is derived from an EMBL/GenBank/DDBJ whole genome shotgun (WGS) entry which is preliminary data.</text>
</comment>
<evidence type="ECO:0000313" key="1">
    <source>
        <dbReference type="EMBL" id="ODA67099.1"/>
    </source>
</evidence>
<dbReference type="Proteomes" id="UP000095087">
    <property type="component" value="Unassembled WGS sequence"/>
</dbReference>
<proteinExistence type="predicted"/>
<reference evidence="1 2" key="1">
    <citation type="submission" date="2016-07" db="EMBL/GenBank/DDBJ databases">
        <title>Draft genome sequence of Methyloligella halotolerans C2T (VKM B-2706T=CCUG 61687T=DSM 25045T), a halotolerant polyhydroxybutyrate accumulating methylotroph.</title>
        <authorList>
            <person name="Vasilenko O.V."/>
            <person name="Doronina N.V."/>
            <person name="Poroshina M.N."/>
            <person name="Tarlachkov S.V."/>
            <person name="Trotsenko Y.A."/>
        </authorList>
    </citation>
    <scope>NUCLEOTIDE SEQUENCE [LARGE SCALE GENOMIC DNA]</scope>
    <source>
        <strain evidence="1 2">VKM B-2706</strain>
    </source>
</reference>
<organism evidence="1 2">
    <name type="scientific">Methyloligella halotolerans</name>
    <dbReference type="NCBI Taxonomy" id="1177755"/>
    <lineage>
        <taxon>Bacteria</taxon>
        <taxon>Pseudomonadati</taxon>
        <taxon>Pseudomonadota</taxon>
        <taxon>Alphaproteobacteria</taxon>
        <taxon>Hyphomicrobiales</taxon>
        <taxon>Hyphomicrobiaceae</taxon>
        <taxon>Methyloligella</taxon>
    </lineage>
</organism>
<keyword evidence="2" id="KW-1185">Reference proteome</keyword>
<dbReference type="EMBL" id="MASI01000004">
    <property type="protein sequence ID" value="ODA67099.1"/>
    <property type="molecule type" value="Genomic_DNA"/>
</dbReference>
<gene>
    <name evidence="1" type="ORF">A7A08_01845</name>
</gene>
<dbReference type="AlphaFoldDB" id="A0A1E2RYH4"/>
<sequence length="79" mass="8817">MAGATLHLCVVPKRMLTASEAAHHCGRPLKRFRIECPVTPIAFENGDRRWDIRDLDDWLDSLKDGVDSSDADDIVARLG</sequence>